<evidence type="ECO:0000313" key="5">
    <source>
        <dbReference type="Proteomes" id="UP000253941"/>
    </source>
</evidence>
<dbReference type="EMBL" id="QPMH01000005">
    <property type="protein sequence ID" value="RDD62576.1"/>
    <property type="molecule type" value="Genomic_DNA"/>
</dbReference>
<dbReference type="Proteomes" id="UP000253941">
    <property type="component" value="Unassembled WGS sequence"/>
</dbReference>
<dbReference type="RefSeq" id="WP_114581672.1">
    <property type="nucleotide sequence ID" value="NZ_QPMH01000005.1"/>
</dbReference>
<dbReference type="Pfam" id="PF20072">
    <property type="entry name" value="DUF6468"/>
    <property type="match status" value="1"/>
</dbReference>
<keyword evidence="5" id="KW-1185">Reference proteome</keyword>
<gene>
    <name evidence="4" type="ORF">DRB17_08015</name>
</gene>
<name>A0A369TI64_9PROT</name>
<keyword evidence="1" id="KW-0175">Coiled coil</keyword>
<evidence type="ECO:0000313" key="4">
    <source>
        <dbReference type="EMBL" id="RDD62576.1"/>
    </source>
</evidence>
<feature type="compositionally biased region" description="Low complexity" evidence="2">
    <location>
        <begin position="130"/>
        <end position="150"/>
    </location>
</feature>
<protein>
    <recommendedName>
        <fullName evidence="3">DUF6468 domain-containing protein</fullName>
    </recommendedName>
</protein>
<organism evidence="4 5">
    <name type="scientific">Ferruginivarius sediminum</name>
    <dbReference type="NCBI Taxonomy" id="2661937"/>
    <lineage>
        <taxon>Bacteria</taxon>
        <taxon>Pseudomonadati</taxon>
        <taxon>Pseudomonadota</taxon>
        <taxon>Alphaproteobacteria</taxon>
        <taxon>Rhodospirillales</taxon>
        <taxon>Rhodospirillaceae</taxon>
        <taxon>Ferruginivarius</taxon>
    </lineage>
</organism>
<comment type="caution">
    <text evidence="4">The sequence shown here is derived from an EMBL/GenBank/DDBJ whole genome shotgun (WGS) entry which is preliminary data.</text>
</comment>
<reference evidence="4 5" key="1">
    <citation type="submission" date="2018-07" db="EMBL/GenBank/DDBJ databases">
        <title>Venubactetium sediminum gen. nov., sp. nov., isolated from a marine solar saltern.</title>
        <authorList>
            <person name="Wang S."/>
        </authorList>
    </citation>
    <scope>NUCLEOTIDE SEQUENCE [LARGE SCALE GENOMIC DNA]</scope>
    <source>
        <strain evidence="4 5">WD2A32</strain>
    </source>
</reference>
<feature type="coiled-coil region" evidence="1">
    <location>
        <begin position="23"/>
        <end position="53"/>
    </location>
</feature>
<dbReference type="AlphaFoldDB" id="A0A369TI64"/>
<feature type="domain" description="DUF6468" evidence="3">
    <location>
        <begin position="33"/>
        <end position="108"/>
    </location>
</feature>
<sequence>MTGFAIALDVVVALLLAATIVYASVLNRKLATLRNTKQEMEALVNRLVESTGKAEGALAELKAAANESGQRLETQVMQARELSDDMNFLVEKATSLADRLEGQIGQARTATRPANEGGQTAKKPAKKASEPAAASRKQAASGGSSVAARGSRGDIEDEPPANASLLRALRGVR</sequence>
<proteinExistence type="predicted"/>
<dbReference type="InterPro" id="IPR045531">
    <property type="entry name" value="DUF6468"/>
</dbReference>
<evidence type="ECO:0000256" key="2">
    <source>
        <dbReference type="SAM" id="MobiDB-lite"/>
    </source>
</evidence>
<evidence type="ECO:0000259" key="3">
    <source>
        <dbReference type="Pfam" id="PF20072"/>
    </source>
</evidence>
<feature type="region of interest" description="Disordered" evidence="2">
    <location>
        <begin position="104"/>
        <end position="173"/>
    </location>
</feature>
<accession>A0A369TI64</accession>
<evidence type="ECO:0000256" key="1">
    <source>
        <dbReference type="SAM" id="Coils"/>
    </source>
</evidence>